<dbReference type="EMBL" id="FO082052">
    <property type="protein sequence ID" value="CCE80692.1"/>
    <property type="molecule type" value="Genomic_DNA"/>
</dbReference>
<dbReference type="Proteomes" id="UP000005222">
    <property type="component" value="Chromosome G"/>
</dbReference>
<reference evidence="3" key="2">
    <citation type="journal article" date="2012" name="G3 (Bethesda)">
        <title>Pichia sorbitophila, an interspecies yeast hybrid reveals early steps of genome resolution following polyploidization.</title>
        <authorList>
            <person name="Leh Louis V."/>
            <person name="Despons L."/>
            <person name="Friedrich A."/>
            <person name="Martin T."/>
            <person name="Durrens P."/>
            <person name="Casaregola S."/>
            <person name="Neuveglise C."/>
            <person name="Fairhead C."/>
            <person name="Marck C."/>
            <person name="Cruz J.A."/>
            <person name="Straub M.L."/>
            <person name="Kugler V."/>
            <person name="Sacerdot C."/>
            <person name="Uzunov Z."/>
            <person name="Thierry A."/>
            <person name="Weiss S."/>
            <person name="Bleykasten C."/>
            <person name="De Montigny J."/>
            <person name="Jacques N."/>
            <person name="Jung P."/>
            <person name="Lemaire M."/>
            <person name="Mallet S."/>
            <person name="Morel G."/>
            <person name="Richard G.F."/>
            <person name="Sarkar A."/>
            <person name="Savel G."/>
            <person name="Schacherer J."/>
            <person name="Seret M.L."/>
            <person name="Talla E."/>
            <person name="Samson G."/>
            <person name="Jubin C."/>
            <person name="Poulain J."/>
            <person name="Vacherie B."/>
            <person name="Barbe V."/>
            <person name="Pelletier E."/>
            <person name="Sherman D.J."/>
            <person name="Westhof E."/>
            <person name="Weissenbach J."/>
            <person name="Baret P.V."/>
            <person name="Wincker P."/>
            <person name="Gaillardin C."/>
            <person name="Dujon B."/>
            <person name="Souciet J.L."/>
        </authorList>
    </citation>
    <scope>NUCLEOTIDE SEQUENCE [LARGE SCALE GENOMIC DNA]</scope>
    <source>
        <strain evidence="3">ATCC MYA-4447 / BCRC 22081 / CBS 7064 / NBRC 10061 / NRRL Y-12695</strain>
    </source>
</reference>
<name>G8YGZ0_PICSO</name>
<dbReference type="EMBL" id="FO082053">
    <property type="protein sequence ID" value="CCE79927.1"/>
    <property type="molecule type" value="Genomic_DNA"/>
</dbReference>
<reference evidence="2" key="1">
    <citation type="submission" date="2011-10" db="EMBL/GenBank/DDBJ databases">
        <authorList>
            <person name="Genoscope - CEA"/>
        </authorList>
    </citation>
    <scope>NUCLEOTIDE SEQUENCE</scope>
</reference>
<dbReference type="Proteomes" id="UP000005222">
    <property type="component" value="Chromosome H"/>
</dbReference>
<dbReference type="AlphaFoldDB" id="G8YGZ0"/>
<accession>G8YGZ0</accession>
<keyword evidence="3" id="KW-1185">Reference proteome</keyword>
<sequence length="65" mass="7063">MCHLSTAAFKVTYSPDPVRCEHRFGIPPKLSLSQAKPAASKALSFFSLYLSLVLDPDDVNNKPAA</sequence>
<gene>
    <name evidence="2" type="primary">Piso0_003020</name>
    <name evidence="1" type="ORF">GNLVRS01_PISO0G03130g</name>
    <name evidence="2" type="ORF">GNLVRS01_PISO0H03131g</name>
</gene>
<proteinExistence type="predicted"/>
<evidence type="ECO:0000313" key="1">
    <source>
        <dbReference type="EMBL" id="CCE79927.1"/>
    </source>
</evidence>
<evidence type="ECO:0000313" key="2">
    <source>
        <dbReference type="EMBL" id="CCE80692.1"/>
    </source>
</evidence>
<organism evidence="2 3">
    <name type="scientific">Pichia sorbitophila (strain ATCC MYA-4447 / BCRC 22081 / CBS 7064 / NBRC 10061 / NRRL Y-12695)</name>
    <name type="common">Hybrid yeast</name>
    <dbReference type="NCBI Taxonomy" id="559304"/>
    <lineage>
        <taxon>Eukaryota</taxon>
        <taxon>Fungi</taxon>
        <taxon>Dikarya</taxon>
        <taxon>Ascomycota</taxon>
        <taxon>Saccharomycotina</taxon>
        <taxon>Pichiomycetes</taxon>
        <taxon>Debaryomycetaceae</taxon>
        <taxon>Millerozyma</taxon>
    </lineage>
</organism>
<dbReference type="HOGENOM" id="CLU_2850464_0_0_1"/>
<protein>
    <submittedName>
        <fullName evidence="2">Piso0_003020 protein</fullName>
    </submittedName>
</protein>
<dbReference type="InParanoid" id="G8YGZ0"/>
<evidence type="ECO:0000313" key="3">
    <source>
        <dbReference type="Proteomes" id="UP000005222"/>
    </source>
</evidence>